<name>A0A318IGL4_BURPY</name>
<gene>
    <name evidence="2" type="ORF">NA66_10126</name>
</gene>
<evidence type="ECO:0000256" key="1">
    <source>
        <dbReference type="SAM" id="MobiDB-lite"/>
    </source>
</evidence>
<sequence>MTTAPANQPNDAQAEQPAATAVIAAATTIPAKPIAAGGPPDTWPHHALYKNVIAALHALPARFESPLVIAGVPATDLHTMNTALGAAIEQSVVDSLNAIRELWDPTRTYAAYTFVRQSQTFPDVLLKTTDPDAQPQILMGIELKGWFAIAKEAEPSARFYANEDSCADADLLVVMPWVFDNVVSGRPRLLKPIIAEAKHVARVRNWWWEFVRQTDTPNETRGITLAPHRLTYPGKADKYSDKAISDSGKNFGRVARCGVIDIDVDATLKEPVLGIPIDAWRKFLAVFSEKATPASINKALDNLASDYMAMFAIAPEYAEQVATKYGEIAEVIAEGAAVAIAAAEAERTARAARTAAARATRTNGGGTRRSRRNAEQEEAPADDAPSGAADDALTGNPAE</sequence>
<accession>A0A318IGL4</accession>
<dbReference type="RefSeq" id="WP_220032378.1">
    <property type="nucleotide sequence ID" value="NZ_QJJY01000012.1"/>
</dbReference>
<evidence type="ECO:0000313" key="2">
    <source>
        <dbReference type="EMBL" id="PXX32337.1"/>
    </source>
</evidence>
<dbReference type="EMBL" id="QJJY01000012">
    <property type="protein sequence ID" value="PXX32337.1"/>
    <property type="molecule type" value="Genomic_DNA"/>
</dbReference>
<dbReference type="Proteomes" id="UP000247755">
    <property type="component" value="Unassembled WGS sequence"/>
</dbReference>
<feature type="compositionally biased region" description="Low complexity" evidence="1">
    <location>
        <begin position="352"/>
        <end position="362"/>
    </location>
</feature>
<evidence type="ECO:0000313" key="3">
    <source>
        <dbReference type="Proteomes" id="UP000247755"/>
    </source>
</evidence>
<organism evidence="2 3">
    <name type="scientific">Burkholderia pyrrocinia</name>
    <name type="common">Pseudomonas pyrrocinia</name>
    <dbReference type="NCBI Taxonomy" id="60550"/>
    <lineage>
        <taxon>Bacteria</taxon>
        <taxon>Pseudomonadati</taxon>
        <taxon>Pseudomonadota</taxon>
        <taxon>Betaproteobacteria</taxon>
        <taxon>Burkholderiales</taxon>
        <taxon>Burkholderiaceae</taxon>
        <taxon>Burkholderia</taxon>
        <taxon>Burkholderia cepacia complex</taxon>
    </lineage>
</organism>
<feature type="region of interest" description="Disordered" evidence="1">
    <location>
        <begin position="352"/>
        <end position="399"/>
    </location>
</feature>
<dbReference type="AlphaFoldDB" id="A0A318IGL4"/>
<proteinExistence type="predicted"/>
<feature type="compositionally biased region" description="Low complexity" evidence="1">
    <location>
        <begin position="382"/>
        <end position="392"/>
    </location>
</feature>
<protein>
    <submittedName>
        <fullName evidence="2">Uncharacterized protein</fullName>
    </submittedName>
</protein>
<reference evidence="2 3" key="1">
    <citation type="submission" date="2018-05" db="EMBL/GenBank/DDBJ databases">
        <title>Comparative genomics of bacterial root endophytes of switchgrass collected from native prairies over two seasons.</title>
        <authorList>
            <person name="Tang Y."/>
        </authorList>
    </citation>
    <scope>NUCLEOTIDE SEQUENCE [LARGE SCALE GENOMIC DNA]</scope>
    <source>
        <strain evidence="2 3">NFIX32</strain>
    </source>
</reference>
<comment type="caution">
    <text evidence="2">The sequence shown here is derived from an EMBL/GenBank/DDBJ whole genome shotgun (WGS) entry which is preliminary data.</text>
</comment>